<dbReference type="RefSeq" id="XP_002674590.1">
    <property type="nucleotide sequence ID" value="XM_002674544.1"/>
</dbReference>
<feature type="compositionally biased region" description="Basic and acidic residues" evidence="1">
    <location>
        <begin position="60"/>
        <end position="71"/>
    </location>
</feature>
<gene>
    <name evidence="2" type="ORF">NAEGRDRAFT_70346</name>
</gene>
<evidence type="ECO:0000256" key="1">
    <source>
        <dbReference type="SAM" id="MobiDB-lite"/>
    </source>
</evidence>
<dbReference type="GeneID" id="8851521"/>
<accession>D2VN24</accession>
<dbReference type="Proteomes" id="UP000006671">
    <property type="component" value="Unassembled WGS sequence"/>
</dbReference>
<dbReference type="KEGG" id="ngr:NAEGRDRAFT_70346"/>
<reference evidence="2 3" key="1">
    <citation type="journal article" date="2010" name="Cell">
        <title>The genome of Naegleria gruberi illuminates early eukaryotic versatility.</title>
        <authorList>
            <person name="Fritz-Laylin L.K."/>
            <person name="Prochnik S.E."/>
            <person name="Ginger M.L."/>
            <person name="Dacks J.B."/>
            <person name="Carpenter M.L."/>
            <person name="Field M.C."/>
            <person name="Kuo A."/>
            <person name="Paredez A."/>
            <person name="Chapman J."/>
            <person name="Pham J."/>
            <person name="Shu S."/>
            <person name="Neupane R."/>
            <person name="Cipriano M."/>
            <person name="Mancuso J."/>
            <person name="Tu H."/>
            <person name="Salamov A."/>
            <person name="Lindquist E."/>
            <person name="Shapiro H."/>
            <person name="Lucas S."/>
            <person name="Grigoriev I.V."/>
            <person name="Cande W.Z."/>
            <person name="Fulton C."/>
            <person name="Rokhsar D.S."/>
            <person name="Dawson S.C."/>
        </authorList>
    </citation>
    <scope>NUCLEOTIDE SEQUENCE [LARGE SCALE GENOMIC DNA]</scope>
    <source>
        <strain evidence="2 3">NEG-M</strain>
    </source>
</reference>
<dbReference type="EMBL" id="GG738883">
    <property type="protein sequence ID" value="EFC41846.1"/>
    <property type="molecule type" value="Genomic_DNA"/>
</dbReference>
<dbReference type="VEuPathDB" id="AmoebaDB:NAEGRDRAFT_70346"/>
<name>D2VN24_NAEGR</name>
<evidence type="ECO:0000313" key="2">
    <source>
        <dbReference type="EMBL" id="EFC41846.1"/>
    </source>
</evidence>
<keyword evidence="3" id="KW-1185">Reference proteome</keyword>
<feature type="region of interest" description="Disordered" evidence="1">
    <location>
        <begin position="42"/>
        <end position="72"/>
    </location>
</feature>
<sequence>MCGLVRYGFYRAGKVKFTNDPKLAAKHRSIWLREDDNSTIVSQANDEKQRRSYSKKNIRKQYERASSRGETEQVGLTIDKMEFGLEKQVYNELKDKFYNTKTVRNGKNHKKWHRNHRDCYSNREVVYE</sequence>
<dbReference type="AlphaFoldDB" id="D2VN24"/>
<organism evidence="3">
    <name type="scientific">Naegleria gruberi</name>
    <name type="common">Amoeba</name>
    <dbReference type="NCBI Taxonomy" id="5762"/>
    <lineage>
        <taxon>Eukaryota</taxon>
        <taxon>Discoba</taxon>
        <taxon>Heterolobosea</taxon>
        <taxon>Tetramitia</taxon>
        <taxon>Eutetramitia</taxon>
        <taxon>Vahlkampfiidae</taxon>
        <taxon>Naegleria</taxon>
    </lineage>
</organism>
<evidence type="ECO:0000313" key="3">
    <source>
        <dbReference type="Proteomes" id="UP000006671"/>
    </source>
</evidence>
<proteinExistence type="predicted"/>
<protein>
    <submittedName>
        <fullName evidence="2">Predicted protein</fullName>
    </submittedName>
</protein>
<dbReference type="InParanoid" id="D2VN24"/>